<dbReference type="PROSITE" id="PS51379">
    <property type="entry name" value="4FE4S_FER_2"/>
    <property type="match status" value="1"/>
</dbReference>
<dbReference type="Pfam" id="PF04422">
    <property type="entry name" value="FrhB_FdhB_N"/>
    <property type="match status" value="1"/>
</dbReference>
<gene>
    <name evidence="2" type="ORF">CUJ83_09030</name>
</gene>
<evidence type="ECO:0000313" key="3">
    <source>
        <dbReference type="Proteomes" id="UP001320159"/>
    </source>
</evidence>
<dbReference type="Pfam" id="PF04432">
    <property type="entry name" value="FrhB_FdhB_C"/>
    <property type="match status" value="1"/>
</dbReference>
<evidence type="ECO:0000259" key="1">
    <source>
        <dbReference type="PROSITE" id="PS51379"/>
    </source>
</evidence>
<dbReference type="AlphaFoldDB" id="A0AAP2W555"/>
<dbReference type="PROSITE" id="PS00198">
    <property type="entry name" value="4FE4S_FER_1"/>
    <property type="match status" value="1"/>
</dbReference>
<evidence type="ECO:0000313" key="2">
    <source>
        <dbReference type="EMBL" id="MCD1295140.1"/>
    </source>
</evidence>
<accession>A0AAP2W555</accession>
<dbReference type="SUPFAM" id="SSF54862">
    <property type="entry name" value="4Fe-4S ferredoxins"/>
    <property type="match status" value="1"/>
</dbReference>
<dbReference type="InterPro" id="IPR045220">
    <property type="entry name" value="FRHB/FDHB/HCAR-like"/>
</dbReference>
<dbReference type="PANTHER" id="PTHR31332:SF0">
    <property type="entry name" value="7-HYDROXYMETHYL CHLOROPHYLL A REDUCTASE, CHLOROPLASTIC"/>
    <property type="match status" value="1"/>
</dbReference>
<name>A0AAP2W555_9EURY</name>
<dbReference type="InterPro" id="IPR007525">
    <property type="entry name" value="FrhB_FdhB_C"/>
</dbReference>
<dbReference type="Gene3D" id="3.30.70.20">
    <property type="match status" value="1"/>
</dbReference>
<dbReference type="PANTHER" id="PTHR31332">
    <property type="entry name" value="7-HYDROXYMETHYL CHLOROPHYLL A REDUCTASE, CHLOROPLASTIC"/>
    <property type="match status" value="1"/>
</dbReference>
<dbReference type="InterPro" id="IPR017896">
    <property type="entry name" value="4Fe4S_Fe-S-bd"/>
</dbReference>
<dbReference type="RefSeq" id="WP_230741991.1">
    <property type="nucleotide sequence ID" value="NZ_PGCK01000007.1"/>
</dbReference>
<dbReference type="InterPro" id="IPR017900">
    <property type="entry name" value="4Fe4S_Fe_S_CS"/>
</dbReference>
<dbReference type="EMBL" id="PGCK01000007">
    <property type="protein sequence ID" value="MCD1295140.1"/>
    <property type="molecule type" value="Genomic_DNA"/>
</dbReference>
<feature type="domain" description="4Fe-4S ferredoxin-type" evidence="1">
    <location>
        <begin position="18"/>
        <end position="47"/>
    </location>
</feature>
<keyword evidence="3" id="KW-1185">Reference proteome</keyword>
<protein>
    <submittedName>
        <fullName evidence="2">Hydrogenase</fullName>
    </submittedName>
</protein>
<dbReference type="Proteomes" id="UP001320159">
    <property type="component" value="Unassembled WGS sequence"/>
</dbReference>
<reference evidence="2 3" key="1">
    <citation type="submission" date="2017-11" db="EMBL/GenBank/DDBJ databases">
        <title>Isolation and Characterization of Family Methanocellaceae Species from Potential Methane Hydrate Area Offshore Southwestern Taiwan.</title>
        <authorList>
            <person name="Zhang W.-L."/>
            <person name="Chen W.-C."/>
            <person name="Lai M.-C."/>
            <person name="Chen S.-C."/>
        </authorList>
    </citation>
    <scope>NUCLEOTIDE SEQUENCE [LARGE SCALE GENOMIC DNA]</scope>
    <source>
        <strain evidence="2 3">CWC-04</strain>
    </source>
</reference>
<proteinExistence type="predicted"/>
<comment type="caution">
    <text evidence="2">The sequence shown here is derived from an EMBL/GenBank/DDBJ whole genome shotgun (WGS) entry which is preliminary data.</text>
</comment>
<dbReference type="GO" id="GO:0052592">
    <property type="term" value="F:oxidoreductase activity, acting on CH or CH2 groups, with an iron-sulfur protein as acceptor"/>
    <property type="evidence" value="ECO:0007669"/>
    <property type="project" value="TreeGrafter"/>
</dbReference>
<organism evidence="2 3">
    <name type="scientific">Methanooceanicella nereidis</name>
    <dbReference type="NCBI Taxonomy" id="2052831"/>
    <lineage>
        <taxon>Archaea</taxon>
        <taxon>Methanobacteriati</taxon>
        <taxon>Methanobacteriota</taxon>
        <taxon>Stenosarchaea group</taxon>
        <taxon>Methanomicrobia</taxon>
        <taxon>Methanocellales</taxon>
        <taxon>Methanocellaceae</taxon>
        <taxon>Methanooceanicella</taxon>
    </lineage>
</organism>
<dbReference type="InterPro" id="IPR007516">
    <property type="entry name" value="Co_F420_Hydgase/DH_bsu_N"/>
</dbReference>
<sequence length="343" mass="37112">MLENASSKPVILPVQELENTVWNKDVCAGCRACLTICPSNTIAYDEELNRPYQITPCVDCKVCMDICPRTPANMTALRSPEIIGDHIDILSARSLLENSRSQNGGVVSSLLITALEEDFIDCALVMGSDRWAQKAYPMVAYDADDVLRSAGSKYDSNAVIESFKEIAEDPSIRNVALVGTPCAIEAMGLLRKSGNEYAQKFSKKLRFTIGLFCFESFSDSMVSEVVSKLGISSWDIEKMNAGEGKLTVTLRGGDVKSIPLQSLAYHIKPGCHACADFTSKYSDISVGSVGSKPGSSTVIIRTVEGKGLFNAAVDVGLVETQEGVSMKDVEKVGKLKLKRNNIA</sequence>